<comment type="caution">
    <text evidence="1">The sequence shown here is derived from an EMBL/GenBank/DDBJ whole genome shotgun (WGS) entry which is preliminary data.</text>
</comment>
<organism evidence="1 2">
    <name type="scientific">Austropuccinia psidii MF-1</name>
    <dbReference type="NCBI Taxonomy" id="1389203"/>
    <lineage>
        <taxon>Eukaryota</taxon>
        <taxon>Fungi</taxon>
        <taxon>Dikarya</taxon>
        <taxon>Basidiomycota</taxon>
        <taxon>Pucciniomycotina</taxon>
        <taxon>Pucciniomycetes</taxon>
        <taxon>Pucciniales</taxon>
        <taxon>Sphaerophragmiaceae</taxon>
        <taxon>Austropuccinia</taxon>
    </lineage>
</organism>
<protein>
    <submittedName>
        <fullName evidence="1">Uncharacterized protein</fullName>
    </submittedName>
</protein>
<gene>
    <name evidence="1" type="ORF">O181_102447</name>
</gene>
<name>A0A9Q3PJH2_9BASI</name>
<proteinExistence type="predicted"/>
<reference evidence="1" key="1">
    <citation type="submission" date="2021-03" db="EMBL/GenBank/DDBJ databases">
        <title>Draft genome sequence of rust myrtle Austropuccinia psidii MF-1, a brazilian biotype.</title>
        <authorList>
            <person name="Quecine M.C."/>
            <person name="Pachon D.M.R."/>
            <person name="Bonatelli M.L."/>
            <person name="Correr F.H."/>
            <person name="Franceschini L.M."/>
            <person name="Leite T.F."/>
            <person name="Margarido G.R.A."/>
            <person name="Almeida C.A."/>
            <person name="Ferrarezi J.A."/>
            <person name="Labate C.A."/>
        </authorList>
    </citation>
    <scope>NUCLEOTIDE SEQUENCE</scope>
    <source>
        <strain evidence="1">MF-1</strain>
    </source>
</reference>
<dbReference type="AlphaFoldDB" id="A0A9Q3PJH2"/>
<sequence length="105" mass="12019">MNHLEWKLSPFGREGMLLRYENDDSSYCFLCPRIQKLLISSHLKLDKKTFLKLSTTYQSNPLTWGDSRSAAEVVDEDHQVGVSVVDEVQDSQKDPSEIARMVDEA</sequence>
<evidence type="ECO:0000313" key="2">
    <source>
        <dbReference type="Proteomes" id="UP000765509"/>
    </source>
</evidence>
<accession>A0A9Q3PJH2</accession>
<evidence type="ECO:0000313" key="1">
    <source>
        <dbReference type="EMBL" id="MBW0562732.1"/>
    </source>
</evidence>
<keyword evidence="2" id="KW-1185">Reference proteome</keyword>
<dbReference type="EMBL" id="AVOT02073087">
    <property type="protein sequence ID" value="MBW0562732.1"/>
    <property type="molecule type" value="Genomic_DNA"/>
</dbReference>
<dbReference type="Proteomes" id="UP000765509">
    <property type="component" value="Unassembled WGS sequence"/>
</dbReference>
<dbReference type="OrthoDB" id="413361at2759"/>